<comment type="caution">
    <text evidence="1">The sequence shown here is derived from an EMBL/GenBank/DDBJ whole genome shotgun (WGS) entry which is preliminary data.</text>
</comment>
<name>A0AAE1MWQ5_9FABA</name>
<dbReference type="AlphaFoldDB" id="A0AAE1MWQ5"/>
<reference evidence="1" key="1">
    <citation type="submission" date="2023-10" db="EMBL/GenBank/DDBJ databases">
        <title>Chromosome-level genome of the transformable northern wattle, Acacia crassicarpa.</title>
        <authorList>
            <person name="Massaro I."/>
            <person name="Sinha N.R."/>
            <person name="Poethig S."/>
            <person name="Leichty A.R."/>
        </authorList>
    </citation>
    <scope>NUCLEOTIDE SEQUENCE</scope>
    <source>
        <strain evidence="1">Acra3RX</strain>
        <tissue evidence="1">Leaf</tissue>
    </source>
</reference>
<organism evidence="1 2">
    <name type="scientific">Acacia crassicarpa</name>
    <name type="common">northern wattle</name>
    <dbReference type="NCBI Taxonomy" id="499986"/>
    <lineage>
        <taxon>Eukaryota</taxon>
        <taxon>Viridiplantae</taxon>
        <taxon>Streptophyta</taxon>
        <taxon>Embryophyta</taxon>
        <taxon>Tracheophyta</taxon>
        <taxon>Spermatophyta</taxon>
        <taxon>Magnoliopsida</taxon>
        <taxon>eudicotyledons</taxon>
        <taxon>Gunneridae</taxon>
        <taxon>Pentapetalae</taxon>
        <taxon>rosids</taxon>
        <taxon>fabids</taxon>
        <taxon>Fabales</taxon>
        <taxon>Fabaceae</taxon>
        <taxon>Caesalpinioideae</taxon>
        <taxon>mimosoid clade</taxon>
        <taxon>Acacieae</taxon>
        <taxon>Acacia</taxon>
    </lineage>
</organism>
<keyword evidence="2" id="KW-1185">Reference proteome</keyword>
<sequence>MDIDYAIRKDEPPSITVASTPDQVDLYEKWERSNRLSVMFIKISISADIRGSVEQHNKIRPLLKAIDEQLWTSDKAFTDTLIMKFSSPRLTAVKNVCKHIILIRDIEAQLKSLEVDMSDSFLIHYIPNTLL</sequence>
<evidence type="ECO:0000313" key="2">
    <source>
        <dbReference type="Proteomes" id="UP001293593"/>
    </source>
</evidence>
<proteinExistence type="predicted"/>
<evidence type="ECO:0000313" key="1">
    <source>
        <dbReference type="EMBL" id="KAK4278662.1"/>
    </source>
</evidence>
<gene>
    <name evidence="1" type="ORF">QN277_016482</name>
</gene>
<accession>A0AAE1MWQ5</accession>
<dbReference type="Proteomes" id="UP001293593">
    <property type="component" value="Unassembled WGS sequence"/>
</dbReference>
<dbReference type="EMBL" id="JAWXYG010000003">
    <property type="protein sequence ID" value="KAK4278662.1"/>
    <property type="molecule type" value="Genomic_DNA"/>
</dbReference>
<protein>
    <submittedName>
        <fullName evidence="1">Uncharacterized protein</fullName>
    </submittedName>
</protein>